<keyword evidence="3" id="KW-1185">Reference proteome</keyword>
<dbReference type="AlphaFoldDB" id="A0A2U2PLG1"/>
<dbReference type="Pfam" id="PF12697">
    <property type="entry name" value="Abhydrolase_6"/>
    <property type="match status" value="1"/>
</dbReference>
<organism evidence="2 3">
    <name type="scientific">Pararcticibacter amylolyticus</name>
    <dbReference type="NCBI Taxonomy" id="2173175"/>
    <lineage>
        <taxon>Bacteria</taxon>
        <taxon>Pseudomonadati</taxon>
        <taxon>Bacteroidota</taxon>
        <taxon>Sphingobacteriia</taxon>
        <taxon>Sphingobacteriales</taxon>
        <taxon>Sphingobacteriaceae</taxon>
        <taxon>Pararcticibacter</taxon>
    </lineage>
</organism>
<dbReference type="SUPFAM" id="SSF53474">
    <property type="entry name" value="alpha/beta-Hydrolases"/>
    <property type="match status" value="1"/>
</dbReference>
<evidence type="ECO:0000313" key="2">
    <source>
        <dbReference type="EMBL" id="PWG82246.1"/>
    </source>
</evidence>
<evidence type="ECO:0000259" key="1">
    <source>
        <dbReference type="Pfam" id="PF12697"/>
    </source>
</evidence>
<proteinExistence type="predicted"/>
<dbReference type="PRINTS" id="PR00111">
    <property type="entry name" value="ABHYDROLASE"/>
</dbReference>
<reference evidence="2 3" key="1">
    <citation type="submission" date="2018-04" db="EMBL/GenBank/DDBJ databases">
        <title>Pedobacter chongqingensis sp. nov., isolated from a rottenly hemp rope.</title>
        <authorList>
            <person name="Cai Y."/>
        </authorList>
    </citation>
    <scope>NUCLEOTIDE SEQUENCE [LARGE SCALE GENOMIC DNA]</scope>
    <source>
        <strain evidence="2 3">FJ4-8</strain>
    </source>
</reference>
<dbReference type="Gene3D" id="3.40.50.1820">
    <property type="entry name" value="alpha/beta hydrolase"/>
    <property type="match status" value="1"/>
</dbReference>
<protein>
    <submittedName>
        <fullName evidence="2">3-oxoadipate enol-lactonase</fullName>
    </submittedName>
</protein>
<dbReference type="OrthoDB" id="9780932at2"/>
<name>A0A2U2PLG1_9SPHI</name>
<accession>A0A2U2PLG1</accession>
<feature type="domain" description="AB hydrolase-1" evidence="1">
    <location>
        <begin position="28"/>
        <end position="259"/>
    </location>
</feature>
<dbReference type="InterPro" id="IPR029058">
    <property type="entry name" value="AB_hydrolase_fold"/>
</dbReference>
<dbReference type="PANTHER" id="PTHR43798">
    <property type="entry name" value="MONOACYLGLYCEROL LIPASE"/>
    <property type="match status" value="1"/>
</dbReference>
<gene>
    <name evidence="2" type="ORF">DDR33_04345</name>
</gene>
<dbReference type="EMBL" id="QEAS01000002">
    <property type="protein sequence ID" value="PWG82246.1"/>
    <property type="molecule type" value="Genomic_DNA"/>
</dbReference>
<dbReference type="InterPro" id="IPR000073">
    <property type="entry name" value="AB_hydrolase_1"/>
</dbReference>
<dbReference type="InterPro" id="IPR050266">
    <property type="entry name" value="AB_hydrolase_sf"/>
</dbReference>
<dbReference type="RefSeq" id="WP_109414524.1">
    <property type="nucleotide sequence ID" value="NZ_QEAS01000002.1"/>
</dbReference>
<evidence type="ECO:0000313" key="3">
    <source>
        <dbReference type="Proteomes" id="UP000245647"/>
    </source>
</evidence>
<comment type="caution">
    <text evidence="2">The sequence shown here is derived from an EMBL/GenBank/DDBJ whole genome shotgun (WGS) entry which is preliminary data.</text>
</comment>
<dbReference type="Proteomes" id="UP000245647">
    <property type="component" value="Unassembled WGS sequence"/>
</dbReference>
<sequence>MIERLQIESGRNEVSFRIRRSANARVSVVFIHGFPFHSAMWLSQLEALPDDVQGIAYDIRGFGNSSTDHHFYSTDLFARDLLDLISSLQLDKVVLCGISMGGYVALRAAEIAPERVSGLILCDTNAGADSNEAKLRRFASIDQVLYSGTEVFADDFMSKLFSEKTCSSNPALCDFIREMIVHAPVPVICATQLALASRTDTLSLLPLIDVPVLVIRGRADKLTTPEQASILSSRIRQAEAEEIADTGHLPNCEAPADFNRLMNQYLSKHFLS</sequence>